<comment type="caution">
    <text evidence="1">The sequence shown here is derived from an EMBL/GenBank/DDBJ whole genome shotgun (WGS) entry which is preliminary data.</text>
</comment>
<sequence length="725" mass="81950">MDDRQLSIKAAHARTCEWFLKTPPYTSWTQRNTSHRASSHNDHNFLWIRGKPGAGKSTLMKFVLKRLRNQTRRAKSQEILLSFFFNARGHELEKTTVGLYRSLLLQLLEACPDLRYVLKDIRIGHCWTTESLKSIFEEAVQVLDDSSVVCLVDALDECDDAQIRDMVLFLSNLGMASNRLRICFASRHYPHITVETGLSIVLEDEGGHGSDIASYLSTALRIGHNKLSEQIRSDLQEKASGGFMWVVLVTDILNEEYDAGRVHILRKRIQQLPKDLHELFHSILKRDGNNMHSLLLCIQWVLFAQQPLTPKQLYFAILSGLEPHSLARCHSDDVSEDNMKKYILHNSKGLTESTKSKSPTIQFIHESVRDFLLKKDGLSSIWPHLSTNLSGRSHDVLKQCCLTYMNMKAVTDIHTYDNKSTTRLPFLKYAKQGILYHAEQAQSDGISQQDFLAVFPRSKWVDCHNILERSSIRRYTTKVSLLYILAEAGMPTLIRAHSNRQSCFEIENERYGVPILAASATKSSDAIQAMLELQAERLPEFSFADFCSRLPSDLDIVCASTPAFTFSKRRKLPYQLIGHGKEKYDIHMRDEVGMTPLSYAVMNGFITLAKLLIDRARLLINFGADLSSVDNDGRTPLHYASSRGYFEMAKLLIDRGVDISPVDNSGWTPLHQASGQASGRGSGLLINHCADMLVADINGRTPLDKALLENHTAAAKLLTNRNFNQ</sequence>
<keyword evidence="2" id="KW-1185">Reference proteome</keyword>
<evidence type="ECO:0000313" key="2">
    <source>
        <dbReference type="Proteomes" id="UP001497700"/>
    </source>
</evidence>
<gene>
    <name evidence="1" type="ORF">F4820DRAFT_461502</name>
</gene>
<evidence type="ECO:0000313" key="1">
    <source>
        <dbReference type="EMBL" id="KAI4860677.1"/>
    </source>
</evidence>
<accession>A0ACB9YMP8</accession>
<proteinExistence type="predicted"/>
<dbReference type="Proteomes" id="UP001497700">
    <property type="component" value="Unassembled WGS sequence"/>
</dbReference>
<name>A0ACB9YMP8_9PEZI</name>
<dbReference type="EMBL" id="MU393577">
    <property type="protein sequence ID" value="KAI4860677.1"/>
    <property type="molecule type" value="Genomic_DNA"/>
</dbReference>
<organism evidence="1 2">
    <name type="scientific">Hypoxylon rubiginosum</name>
    <dbReference type="NCBI Taxonomy" id="110542"/>
    <lineage>
        <taxon>Eukaryota</taxon>
        <taxon>Fungi</taxon>
        <taxon>Dikarya</taxon>
        <taxon>Ascomycota</taxon>
        <taxon>Pezizomycotina</taxon>
        <taxon>Sordariomycetes</taxon>
        <taxon>Xylariomycetidae</taxon>
        <taxon>Xylariales</taxon>
        <taxon>Hypoxylaceae</taxon>
        <taxon>Hypoxylon</taxon>
    </lineage>
</organism>
<protein>
    <submittedName>
        <fullName evidence="1">Uncharacterized protein</fullName>
    </submittedName>
</protein>
<reference evidence="1 2" key="1">
    <citation type="journal article" date="2022" name="New Phytol.">
        <title>Ecological generalism drives hyperdiversity of secondary metabolite gene clusters in xylarialean endophytes.</title>
        <authorList>
            <person name="Franco M.E.E."/>
            <person name="Wisecaver J.H."/>
            <person name="Arnold A.E."/>
            <person name="Ju Y.M."/>
            <person name="Slot J.C."/>
            <person name="Ahrendt S."/>
            <person name="Moore L.P."/>
            <person name="Eastman K.E."/>
            <person name="Scott K."/>
            <person name="Konkel Z."/>
            <person name="Mondo S.J."/>
            <person name="Kuo A."/>
            <person name="Hayes R.D."/>
            <person name="Haridas S."/>
            <person name="Andreopoulos B."/>
            <person name="Riley R."/>
            <person name="LaButti K."/>
            <person name="Pangilinan J."/>
            <person name="Lipzen A."/>
            <person name="Amirebrahimi M."/>
            <person name="Yan J."/>
            <person name="Adam C."/>
            <person name="Keymanesh K."/>
            <person name="Ng V."/>
            <person name="Louie K."/>
            <person name="Northen T."/>
            <person name="Drula E."/>
            <person name="Henrissat B."/>
            <person name="Hsieh H.M."/>
            <person name="Youens-Clark K."/>
            <person name="Lutzoni F."/>
            <person name="Miadlikowska J."/>
            <person name="Eastwood D.C."/>
            <person name="Hamelin R.C."/>
            <person name="Grigoriev I.V."/>
            <person name="U'Ren J.M."/>
        </authorList>
    </citation>
    <scope>NUCLEOTIDE SEQUENCE [LARGE SCALE GENOMIC DNA]</scope>
    <source>
        <strain evidence="1 2">CBS 119005</strain>
    </source>
</reference>